<proteinExistence type="predicted"/>
<dbReference type="Proteomes" id="UP000479335">
    <property type="component" value="Unassembled WGS sequence"/>
</dbReference>
<evidence type="ECO:0000313" key="1">
    <source>
        <dbReference type="EMBL" id="MYM22881.1"/>
    </source>
</evidence>
<evidence type="ECO:0000313" key="2">
    <source>
        <dbReference type="Proteomes" id="UP000479335"/>
    </source>
</evidence>
<dbReference type="RefSeq" id="WP_161006393.1">
    <property type="nucleotide sequence ID" value="NZ_WWCN01000005.1"/>
</dbReference>
<dbReference type="EMBL" id="WWCN01000005">
    <property type="protein sequence ID" value="MYM22881.1"/>
    <property type="molecule type" value="Genomic_DNA"/>
</dbReference>
<accession>A0A6L8KEJ1</accession>
<organism evidence="1 2">
    <name type="scientific">Duganella flavida</name>
    <dbReference type="NCBI Taxonomy" id="2692175"/>
    <lineage>
        <taxon>Bacteria</taxon>
        <taxon>Pseudomonadati</taxon>
        <taxon>Pseudomonadota</taxon>
        <taxon>Betaproteobacteria</taxon>
        <taxon>Burkholderiales</taxon>
        <taxon>Oxalobacteraceae</taxon>
        <taxon>Telluria group</taxon>
        <taxon>Duganella</taxon>
    </lineage>
</organism>
<protein>
    <submittedName>
        <fullName evidence="1">Uncharacterized protein</fullName>
    </submittedName>
</protein>
<reference evidence="1 2" key="1">
    <citation type="submission" date="2019-12" db="EMBL/GenBank/DDBJ databases">
        <title>Novel species isolated from a subtropical stream in China.</title>
        <authorList>
            <person name="Lu H."/>
        </authorList>
    </citation>
    <scope>NUCLEOTIDE SEQUENCE [LARGE SCALE GENOMIC DNA]</scope>
    <source>
        <strain evidence="1 2">FT135W</strain>
    </source>
</reference>
<keyword evidence="2" id="KW-1185">Reference proteome</keyword>
<name>A0A6L8KEJ1_9BURK</name>
<comment type="caution">
    <text evidence="1">The sequence shown here is derived from an EMBL/GenBank/DDBJ whole genome shotgun (WGS) entry which is preliminary data.</text>
</comment>
<dbReference type="AlphaFoldDB" id="A0A6L8KEJ1"/>
<gene>
    <name evidence="1" type="ORF">GTP46_09510</name>
</gene>
<sequence>MFDPLNESAIGRQLSQDSIPDIFCWTKMGTEAGQTLEAILKRKELERMAGGGVFAWGIGSSLGGGVALARQLSPTGKVDVIFTPMKSAPKQIDVAPSETVLWLNYIESNGCVAPLPEHLLITSRGGANKRSHYALLCHSDRSLSASDVDDFIYSTCARNLASSNPIGASQVTSMVRYGGSDCVVAGEAPYRVAFRAALHGQGFLKLVNPVVVQGPINELYNQACAAASASEWATLAAKVRKAARTQAELAMGEDLFALES</sequence>